<dbReference type="InterPro" id="IPR011527">
    <property type="entry name" value="ABC1_TM_dom"/>
</dbReference>
<dbReference type="PROSITE" id="PS00211">
    <property type="entry name" value="ABC_TRANSPORTER_1"/>
    <property type="match status" value="1"/>
</dbReference>
<dbReference type="Gene3D" id="1.20.1560.10">
    <property type="entry name" value="ABC transporter type 1, transmembrane domain"/>
    <property type="match status" value="1"/>
</dbReference>
<dbReference type="Gene3D" id="3.40.50.300">
    <property type="entry name" value="P-loop containing nucleotide triphosphate hydrolases"/>
    <property type="match status" value="1"/>
</dbReference>
<dbReference type="PANTHER" id="PTHR24221">
    <property type="entry name" value="ATP-BINDING CASSETTE SUB-FAMILY B"/>
    <property type="match status" value="1"/>
</dbReference>
<dbReference type="GO" id="GO:0016887">
    <property type="term" value="F:ATP hydrolysis activity"/>
    <property type="evidence" value="ECO:0007669"/>
    <property type="project" value="InterPro"/>
</dbReference>
<dbReference type="PROSITE" id="PS50929">
    <property type="entry name" value="ABC_TM1F"/>
    <property type="match status" value="1"/>
</dbReference>
<evidence type="ECO:0000256" key="6">
    <source>
        <dbReference type="ARBA" id="ARBA00022840"/>
    </source>
</evidence>
<evidence type="ECO:0000256" key="4">
    <source>
        <dbReference type="ARBA" id="ARBA00022692"/>
    </source>
</evidence>
<feature type="transmembrane region" description="Helical" evidence="9">
    <location>
        <begin position="261"/>
        <end position="280"/>
    </location>
</feature>
<evidence type="ECO:0000256" key="9">
    <source>
        <dbReference type="SAM" id="Phobius"/>
    </source>
</evidence>
<dbReference type="SMART" id="SM00382">
    <property type="entry name" value="AAA"/>
    <property type="match status" value="1"/>
</dbReference>
<reference evidence="12" key="2">
    <citation type="submission" date="2020-09" db="EMBL/GenBank/DDBJ databases">
        <authorList>
            <person name="Sun Q."/>
            <person name="Zhou Y."/>
        </authorList>
    </citation>
    <scope>NUCLEOTIDE SEQUENCE</scope>
    <source>
        <strain evidence="12">CGMCC 1.15758</strain>
    </source>
</reference>
<dbReference type="FunFam" id="3.40.50.300:FF:000854">
    <property type="entry name" value="Multidrug ABC transporter ATP-binding protein"/>
    <property type="match status" value="1"/>
</dbReference>
<dbReference type="GO" id="GO:0005524">
    <property type="term" value="F:ATP binding"/>
    <property type="evidence" value="ECO:0007669"/>
    <property type="project" value="UniProtKB-KW"/>
</dbReference>
<evidence type="ECO:0000256" key="8">
    <source>
        <dbReference type="ARBA" id="ARBA00023136"/>
    </source>
</evidence>
<accession>A0A8J2Z3V3</accession>
<dbReference type="InterPro" id="IPR027417">
    <property type="entry name" value="P-loop_NTPase"/>
</dbReference>
<sequence length="575" mass="64439">MVLFLGSVFAVLGIGAVIPFINVLIQPEKVMSYQIFDGWGYNHIIIILTVVLIIAFAVKNLVALWLLNYQSKFLFGLMAKIQGKLFTGYMALPYEYHLNRSTPDLIKNVNNETTMLSNYVVAPFGSFLTELLSSIFVLVVLFWINPVFTILVAIFLVLGVTLFMRLIKVKIEHYSNVRSEAWSSMTENVLAGLSGIKESKLYHCEKTFLDAFKKDAVQLKSSSAFQLTFQQAPRMLIEFIGLTVVMCVLCGFVLVGNTPQSMFVLLGVFGVAAAQLLPSLNRLTQAMVQIKYGMPALEGIYNELHQVKSNDLLLLEQKKKVNTFNFIDYLKLKDLYYSYADGTQAIKGVSLNIPKNKKIAFVGESGAGKTTLVDLVMGLYEPLQGHIELDDVVIKNADQKLAFQKLFAYIPQSIVLYDKTIRENIAFGVDVDKIDNQRIQACLQAAQLKEFVNQLDQKEYTFIGESGVRLSGGQRQRIGIARALYQEPQILVMDEATSALDNNTEREVTDVLSKLTNLTIITIAHRLSTIQDYDVIFVMQNGRVISSGRYDELLGSCCVFAKIARVTENKVSDYV</sequence>
<evidence type="ECO:0000256" key="1">
    <source>
        <dbReference type="ARBA" id="ARBA00004651"/>
    </source>
</evidence>
<feature type="transmembrane region" description="Helical" evidence="9">
    <location>
        <begin position="235"/>
        <end position="255"/>
    </location>
</feature>
<dbReference type="PANTHER" id="PTHR24221:SF654">
    <property type="entry name" value="ATP-BINDING CASSETTE SUB-FAMILY B MEMBER 6"/>
    <property type="match status" value="1"/>
</dbReference>
<keyword evidence="3" id="KW-1003">Cell membrane</keyword>
<feature type="domain" description="ABC transporter" evidence="10">
    <location>
        <begin position="330"/>
        <end position="566"/>
    </location>
</feature>
<evidence type="ECO:0000256" key="7">
    <source>
        <dbReference type="ARBA" id="ARBA00022989"/>
    </source>
</evidence>
<evidence type="ECO:0000313" key="12">
    <source>
        <dbReference type="EMBL" id="GGF94421.1"/>
    </source>
</evidence>
<feature type="transmembrane region" description="Helical" evidence="9">
    <location>
        <begin position="120"/>
        <end position="144"/>
    </location>
</feature>
<dbReference type="PROSITE" id="PS50893">
    <property type="entry name" value="ABC_TRANSPORTER_2"/>
    <property type="match status" value="1"/>
</dbReference>
<dbReference type="Pfam" id="PF00664">
    <property type="entry name" value="ABC_membrane"/>
    <property type="match status" value="1"/>
</dbReference>
<name>A0A8J2Z3V3_9GAMM</name>
<organism evidence="12 13">
    <name type="scientific">Cysteiniphilum litorale</name>
    <dbReference type="NCBI Taxonomy" id="2056700"/>
    <lineage>
        <taxon>Bacteria</taxon>
        <taxon>Pseudomonadati</taxon>
        <taxon>Pseudomonadota</taxon>
        <taxon>Gammaproteobacteria</taxon>
        <taxon>Thiotrichales</taxon>
        <taxon>Fastidiosibacteraceae</taxon>
        <taxon>Cysteiniphilum</taxon>
    </lineage>
</organism>
<keyword evidence="8 9" id="KW-0472">Membrane</keyword>
<reference evidence="12" key="1">
    <citation type="journal article" date="2014" name="Int. J. Syst. Evol. Microbiol.">
        <title>Complete genome sequence of Corynebacterium casei LMG S-19264T (=DSM 44701T), isolated from a smear-ripened cheese.</title>
        <authorList>
            <consortium name="US DOE Joint Genome Institute (JGI-PGF)"/>
            <person name="Walter F."/>
            <person name="Albersmeier A."/>
            <person name="Kalinowski J."/>
            <person name="Ruckert C."/>
        </authorList>
    </citation>
    <scope>NUCLEOTIDE SEQUENCE</scope>
    <source>
        <strain evidence="12">CGMCC 1.15758</strain>
    </source>
</reference>
<proteinExistence type="predicted"/>
<evidence type="ECO:0000256" key="3">
    <source>
        <dbReference type="ARBA" id="ARBA00022475"/>
    </source>
</evidence>
<feature type="transmembrane region" description="Helical" evidence="9">
    <location>
        <begin position="150"/>
        <end position="167"/>
    </location>
</feature>
<comment type="caution">
    <text evidence="12">The sequence shown here is derived from an EMBL/GenBank/DDBJ whole genome shotgun (WGS) entry which is preliminary data.</text>
</comment>
<evidence type="ECO:0000259" key="11">
    <source>
        <dbReference type="PROSITE" id="PS50929"/>
    </source>
</evidence>
<keyword evidence="6 12" id="KW-0067">ATP-binding</keyword>
<dbReference type="InterPro" id="IPR017871">
    <property type="entry name" value="ABC_transporter-like_CS"/>
</dbReference>
<protein>
    <submittedName>
        <fullName evidence="12">ABC transporter ATP-binding protein</fullName>
    </submittedName>
</protein>
<evidence type="ECO:0000259" key="10">
    <source>
        <dbReference type="PROSITE" id="PS50893"/>
    </source>
</evidence>
<keyword evidence="2" id="KW-0813">Transport</keyword>
<dbReference type="EMBL" id="BMJS01000007">
    <property type="protein sequence ID" value="GGF94421.1"/>
    <property type="molecule type" value="Genomic_DNA"/>
</dbReference>
<feature type="transmembrane region" description="Helical" evidence="9">
    <location>
        <begin position="43"/>
        <end position="67"/>
    </location>
</feature>
<comment type="subcellular location">
    <subcellularLocation>
        <location evidence="1">Cell membrane</location>
        <topology evidence="1">Multi-pass membrane protein</topology>
    </subcellularLocation>
</comment>
<dbReference type="InterPro" id="IPR003439">
    <property type="entry name" value="ABC_transporter-like_ATP-bd"/>
</dbReference>
<dbReference type="GO" id="GO:0140359">
    <property type="term" value="F:ABC-type transporter activity"/>
    <property type="evidence" value="ECO:0007669"/>
    <property type="project" value="InterPro"/>
</dbReference>
<evidence type="ECO:0000256" key="5">
    <source>
        <dbReference type="ARBA" id="ARBA00022741"/>
    </source>
</evidence>
<dbReference type="Pfam" id="PF00005">
    <property type="entry name" value="ABC_tran"/>
    <property type="match status" value="1"/>
</dbReference>
<dbReference type="InterPro" id="IPR003593">
    <property type="entry name" value="AAA+_ATPase"/>
</dbReference>
<feature type="domain" description="ABC transmembrane type-1" evidence="11">
    <location>
        <begin position="1"/>
        <end position="290"/>
    </location>
</feature>
<dbReference type="InterPro" id="IPR036640">
    <property type="entry name" value="ABC1_TM_sf"/>
</dbReference>
<dbReference type="SUPFAM" id="SSF52540">
    <property type="entry name" value="P-loop containing nucleoside triphosphate hydrolases"/>
    <property type="match status" value="1"/>
</dbReference>
<evidence type="ECO:0000313" key="13">
    <source>
        <dbReference type="Proteomes" id="UP000636949"/>
    </source>
</evidence>
<gene>
    <name evidence="12" type="ORF">GCM10010995_09590</name>
</gene>
<dbReference type="InterPro" id="IPR039421">
    <property type="entry name" value="Type_1_exporter"/>
</dbReference>
<dbReference type="GO" id="GO:0034040">
    <property type="term" value="F:ATPase-coupled lipid transmembrane transporter activity"/>
    <property type="evidence" value="ECO:0007669"/>
    <property type="project" value="TreeGrafter"/>
</dbReference>
<dbReference type="AlphaFoldDB" id="A0A8J2Z3V3"/>
<evidence type="ECO:0000256" key="2">
    <source>
        <dbReference type="ARBA" id="ARBA00022448"/>
    </source>
</evidence>
<keyword evidence="7 9" id="KW-1133">Transmembrane helix</keyword>
<dbReference type="GO" id="GO:0005886">
    <property type="term" value="C:plasma membrane"/>
    <property type="evidence" value="ECO:0007669"/>
    <property type="project" value="UniProtKB-SubCell"/>
</dbReference>
<keyword evidence="5" id="KW-0547">Nucleotide-binding</keyword>
<dbReference type="SUPFAM" id="SSF90123">
    <property type="entry name" value="ABC transporter transmembrane region"/>
    <property type="match status" value="1"/>
</dbReference>
<dbReference type="Proteomes" id="UP000636949">
    <property type="component" value="Unassembled WGS sequence"/>
</dbReference>
<keyword evidence="13" id="KW-1185">Reference proteome</keyword>
<keyword evidence="4 9" id="KW-0812">Transmembrane</keyword>